<evidence type="ECO:0000256" key="4">
    <source>
        <dbReference type="ARBA" id="ARBA00019200"/>
    </source>
</evidence>
<proteinExistence type="inferred from homology"/>
<dbReference type="NCBIfam" id="TIGR01007">
    <property type="entry name" value="eps_fam"/>
    <property type="match status" value="1"/>
</dbReference>
<dbReference type="UniPathway" id="UPA00934"/>
<dbReference type="FunFam" id="3.40.50.300:FF:000527">
    <property type="entry name" value="Tyrosine-protein kinase etk"/>
    <property type="match status" value="1"/>
</dbReference>
<dbReference type="Gene3D" id="3.40.50.300">
    <property type="entry name" value="P-loop containing nucleotide triphosphate hydrolases"/>
    <property type="match status" value="1"/>
</dbReference>
<evidence type="ECO:0000256" key="13">
    <source>
        <dbReference type="ARBA" id="ARBA00051245"/>
    </source>
</evidence>
<evidence type="ECO:0000256" key="7">
    <source>
        <dbReference type="ARBA" id="ARBA00022777"/>
    </source>
</evidence>
<dbReference type="AlphaFoldDB" id="A0A166HK45"/>
<comment type="caution">
    <text evidence="15">The sequence shown here is derived from an EMBL/GenBank/DDBJ whole genome shotgun (WGS) entry which is preliminary data.</text>
</comment>
<dbReference type="PANTHER" id="PTHR32309">
    <property type="entry name" value="TYROSINE-PROTEIN KINASE"/>
    <property type="match status" value="1"/>
</dbReference>
<keyword evidence="16" id="KW-1185">Reference proteome</keyword>
<keyword evidence="10" id="KW-0829">Tyrosine-protein kinase</keyword>
<organism evidence="15 16">
    <name type="scientific">Secundilactobacillus collinoides</name>
    <name type="common">Lactobacillus collinoides</name>
    <dbReference type="NCBI Taxonomy" id="33960"/>
    <lineage>
        <taxon>Bacteria</taxon>
        <taxon>Bacillati</taxon>
        <taxon>Bacillota</taxon>
        <taxon>Bacilli</taxon>
        <taxon>Lactobacillales</taxon>
        <taxon>Lactobacillaceae</taxon>
        <taxon>Secundilactobacillus</taxon>
    </lineage>
</organism>
<dbReference type="EC" id="2.7.10.2" evidence="3"/>
<name>A0A166HK45_SECCO</name>
<evidence type="ECO:0000256" key="9">
    <source>
        <dbReference type="ARBA" id="ARBA00022903"/>
    </source>
</evidence>
<gene>
    <name evidence="15" type="ORF">TY91_03180</name>
</gene>
<accession>A0A166HK45</accession>
<keyword evidence="5" id="KW-0808">Transferase</keyword>
<dbReference type="SMR" id="A0A166HK45"/>
<dbReference type="OrthoDB" id="9794577at2"/>
<comment type="pathway">
    <text evidence="1">Capsule biogenesis; capsule polysaccharide biosynthesis.</text>
</comment>
<reference evidence="15 16" key="1">
    <citation type="submission" date="2015-02" db="EMBL/GenBank/DDBJ databases">
        <title>Draft genome sequence of Lactobacillus collinoides CUPV2371 isolated from a natural cider, the first genome sequence of a strain of this species.</title>
        <authorList>
            <person name="Puertas A.I."/>
            <person name="Spano G."/>
            <person name="Capozzi V."/>
            <person name="Lamontanara A."/>
            <person name="Orru L."/>
            <person name="Duenas M.T."/>
        </authorList>
    </citation>
    <scope>NUCLEOTIDE SEQUENCE [LARGE SCALE GENOMIC DNA]</scope>
    <source>
        <strain evidence="15 16">237</strain>
    </source>
</reference>
<dbReference type="RefSeq" id="WP_063285227.1">
    <property type="nucleotide sequence ID" value="NZ_JYDC01000018.1"/>
</dbReference>
<dbReference type="GO" id="GO:0042802">
    <property type="term" value="F:identical protein binding"/>
    <property type="evidence" value="ECO:0007669"/>
    <property type="project" value="UniProtKB-ARBA"/>
</dbReference>
<evidence type="ECO:0000256" key="5">
    <source>
        <dbReference type="ARBA" id="ARBA00022679"/>
    </source>
</evidence>
<dbReference type="EMBL" id="JYDC01000018">
    <property type="protein sequence ID" value="KZL42812.1"/>
    <property type="molecule type" value="Genomic_DNA"/>
</dbReference>
<dbReference type="CDD" id="cd05387">
    <property type="entry name" value="BY-kinase"/>
    <property type="match status" value="1"/>
</dbReference>
<evidence type="ECO:0000256" key="6">
    <source>
        <dbReference type="ARBA" id="ARBA00022741"/>
    </source>
</evidence>
<feature type="domain" description="AAA" evidence="14">
    <location>
        <begin position="64"/>
        <end position="213"/>
    </location>
</feature>
<dbReference type="GO" id="GO:0045227">
    <property type="term" value="P:capsule polysaccharide biosynthetic process"/>
    <property type="evidence" value="ECO:0007669"/>
    <property type="project" value="UniProtKB-UniPathway"/>
</dbReference>
<evidence type="ECO:0000256" key="12">
    <source>
        <dbReference type="ARBA" id="ARBA00024964"/>
    </source>
</evidence>
<dbReference type="SUPFAM" id="SSF52540">
    <property type="entry name" value="P-loop containing nucleoside triphosphate hydrolases"/>
    <property type="match status" value="1"/>
</dbReference>
<comment type="function">
    <text evidence="12">Involved in the regulation of capsular polysaccharide biosynthesis. Autophosphorylation of CpsD attenuates its activity and reduces the level of encapsulation. May be part of a complex that directs the coordinated polymerization and export to the cell surface of the capsular polysaccharide.</text>
</comment>
<keyword evidence="6" id="KW-0547">Nucleotide-binding</keyword>
<dbReference type="InterPro" id="IPR050445">
    <property type="entry name" value="Bact_polysacc_biosynth/exp"/>
</dbReference>
<keyword evidence="7" id="KW-0418">Kinase</keyword>
<evidence type="ECO:0000256" key="8">
    <source>
        <dbReference type="ARBA" id="ARBA00022840"/>
    </source>
</evidence>
<dbReference type="InterPro" id="IPR027417">
    <property type="entry name" value="P-loop_NTPase"/>
</dbReference>
<keyword evidence="11" id="KW-0270">Exopolysaccharide synthesis</keyword>
<dbReference type="GO" id="GO:0005524">
    <property type="term" value="F:ATP binding"/>
    <property type="evidence" value="ECO:0007669"/>
    <property type="project" value="UniProtKB-KW"/>
</dbReference>
<evidence type="ECO:0000256" key="1">
    <source>
        <dbReference type="ARBA" id="ARBA00005132"/>
    </source>
</evidence>
<evidence type="ECO:0000313" key="16">
    <source>
        <dbReference type="Proteomes" id="UP000076480"/>
    </source>
</evidence>
<evidence type="ECO:0000256" key="2">
    <source>
        <dbReference type="ARBA" id="ARBA00007316"/>
    </source>
</evidence>
<dbReference type="GO" id="GO:0004715">
    <property type="term" value="F:non-membrane spanning protein tyrosine kinase activity"/>
    <property type="evidence" value="ECO:0007669"/>
    <property type="project" value="UniProtKB-EC"/>
</dbReference>
<evidence type="ECO:0000313" key="15">
    <source>
        <dbReference type="EMBL" id="KZL42812.1"/>
    </source>
</evidence>
<dbReference type="PANTHER" id="PTHR32309:SF13">
    <property type="entry name" value="FERRIC ENTEROBACTIN TRANSPORT PROTEIN FEPE"/>
    <property type="match status" value="1"/>
</dbReference>
<keyword evidence="9" id="KW-0972">Capsule biogenesis/degradation</keyword>
<evidence type="ECO:0000256" key="10">
    <source>
        <dbReference type="ARBA" id="ARBA00023137"/>
    </source>
</evidence>
<comment type="similarity">
    <text evidence="2">Belongs to the CpsD/CapB family.</text>
</comment>
<protein>
    <recommendedName>
        <fullName evidence="4">Tyrosine-protein kinase CpsD</fullName>
        <ecNumber evidence="3">2.7.10.2</ecNumber>
    </recommendedName>
</protein>
<dbReference type="PATRIC" id="fig|33960.6.peg.1053"/>
<dbReference type="Pfam" id="PF13614">
    <property type="entry name" value="AAA_31"/>
    <property type="match status" value="1"/>
</dbReference>
<evidence type="ECO:0000256" key="3">
    <source>
        <dbReference type="ARBA" id="ARBA00011903"/>
    </source>
</evidence>
<dbReference type="GO" id="GO:0005886">
    <property type="term" value="C:plasma membrane"/>
    <property type="evidence" value="ECO:0007669"/>
    <property type="project" value="TreeGrafter"/>
</dbReference>
<dbReference type="InterPro" id="IPR005702">
    <property type="entry name" value="Wzc-like_C"/>
</dbReference>
<comment type="catalytic activity">
    <reaction evidence="13">
        <text>L-tyrosyl-[protein] + ATP = O-phospho-L-tyrosyl-[protein] + ADP + H(+)</text>
        <dbReference type="Rhea" id="RHEA:10596"/>
        <dbReference type="Rhea" id="RHEA-COMP:10136"/>
        <dbReference type="Rhea" id="RHEA-COMP:20101"/>
        <dbReference type="ChEBI" id="CHEBI:15378"/>
        <dbReference type="ChEBI" id="CHEBI:30616"/>
        <dbReference type="ChEBI" id="CHEBI:46858"/>
        <dbReference type="ChEBI" id="CHEBI:61978"/>
        <dbReference type="ChEBI" id="CHEBI:456216"/>
        <dbReference type="EC" id="2.7.10.2"/>
    </reaction>
</comment>
<dbReference type="Proteomes" id="UP000076480">
    <property type="component" value="Unassembled WGS sequence"/>
</dbReference>
<keyword evidence="8" id="KW-0067">ATP-binding</keyword>
<evidence type="ECO:0000259" key="14">
    <source>
        <dbReference type="Pfam" id="PF13614"/>
    </source>
</evidence>
<sequence>MNIFHHQRKKLSTDTLRNGVKLITDVDPKDVVSEQFRTVRTNINFSAVNQKLKTIIFTSSAVSEGKSTVSANLAVIWAQQGQKVLFIDSDLRRPTLHTTFGLLNTSGLSTALSTDIDFNSVVQKTEIDDLSVITSGPIPPNPSDLLASNRMKELIFYFKTTYDVIILDVPPLLSVTDTQIIAAQVDGVVLVVRQGLAQKLAIKRSTELLKMVKANLLGYVLNDVAPKNGYGYGYGYGYDNKHE</sequence>
<evidence type="ECO:0000256" key="11">
    <source>
        <dbReference type="ARBA" id="ARBA00023169"/>
    </source>
</evidence>
<dbReference type="InterPro" id="IPR025669">
    <property type="entry name" value="AAA_dom"/>
</dbReference>